<dbReference type="RefSeq" id="WP_054965980.1">
    <property type="nucleotide sequence ID" value="NZ_FMUN01000003.1"/>
</dbReference>
<gene>
    <name evidence="5" type="primary">hypA</name>
    <name evidence="6" type="ORF">SAMN05661077_1247</name>
</gene>
<dbReference type="GO" id="GO:0008270">
    <property type="term" value="F:zinc ion binding"/>
    <property type="evidence" value="ECO:0007669"/>
    <property type="project" value="UniProtKB-UniRule"/>
</dbReference>
<dbReference type="Proteomes" id="UP000183104">
    <property type="component" value="Unassembled WGS sequence"/>
</dbReference>
<dbReference type="HAMAP" id="MF_00213">
    <property type="entry name" value="HypA_HybF"/>
    <property type="match status" value="1"/>
</dbReference>
<dbReference type="EMBL" id="FMUN01000003">
    <property type="protein sequence ID" value="SCY11595.1"/>
    <property type="molecule type" value="Genomic_DNA"/>
</dbReference>
<name>A0A0P9ENB0_9GAMM</name>
<keyword evidence="2 5" id="KW-0533">Nickel</keyword>
<dbReference type="AlphaFoldDB" id="A0A0P9ENB0"/>
<evidence type="ECO:0000256" key="4">
    <source>
        <dbReference type="ARBA" id="ARBA00022833"/>
    </source>
</evidence>
<dbReference type="InterPro" id="IPR020538">
    <property type="entry name" value="Hydgase_Ni_incorp_HypA/HybF_CS"/>
</dbReference>
<evidence type="ECO:0000256" key="2">
    <source>
        <dbReference type="ARBA" id="ARBA00022596"/>
    </source>
</evidence>
<evidence type="ECO:0000313" key="6">
    <source>
        <dbReference type="EMBL" id="SCY11595.1"/>
    </source>
</evidence>
<evidence type="ECO:0000256" key="3">
    <source>
        <dbReference type="ARBA" id="ARBA00022723"/>
    </source>
</evidence>
<comment type="similarity">
    <text evidence="1 5">Belongs to the HypA/HybF family.</text>
</comment>
<evidence type="ECO:0000256" key="1">
    <source>
        <dbReference type="ARBA" id="ARBA00010748"/>
    </source>
</evidence>
<organism evidence="6 7">
    <name type="scientific">Thiohalorhabdus denitrificans</name>
    <dbReference type="NCBI Taxonomy" id="381306"/>
    <lineage>
        <taxon>Bacteria</taxon>
        <taxon>Pseudomonadati</taxon>
        <taxon>Pseudomonadota</taxon>
        <taxon>Gammaproteobacteria</taxon>
        <taxon>Thiohalorhabdales</taxon>
        <taxon>Thiohalorhabdaceae</taxon>
        <taxon>Thiohalorhabdus</taxon>
    </lineage>
</organism>
<dbReference type="PANTHER" id="PTHR34535">
    <property type="entry name" value="HYDROGENASE MATURATION FACTOR HYPA"/>
    <property type="match status" value="1"/>
</dbReference>
<keyword evidence="4 5" id="KW-0862">Zinc</keyword>
<feature type="binding site" evidence="5">
    <location>
        <position position="2"/>
    </location>
    <ligand>
        <name>Ni(2+)</name>
        <dbReference type="ChEBI" id="CHEBI:49786"/>
    </ligand>
</feature>
<evidence type="ECO:0000256" key="5">
    <source>
        <dbReference type="HAMAP-Rule" id="MF_00213"/>
    </source>
</evidence>
<feature type="binding site" evidence="5">
    <location>
        <position position="89"/>
    </location>
    <ligand>
        <name>Zn(2+)</name>
        <dbReference type="ChEBI" id="CHEBI:29105"/>
    </ligand>
</feature>
<dbReference type="PANTHER" id="PTHR34535:SF3">
    <property type="entry name" value="HYDROGENASE MATURATION FACTOR HYPA"/>
    <property type="match status" value="1"/>
</dbReference>
<sequence>MHEMALCEYVLQVLEEESGRQGYVRVERVRLEVGALSCVEKEALRFSFEAVARGSLAEGARLELRDAPGQGWCGMCEETVTLRSLADPCPRCGGFELTLTRGLGLRIKDLDVV</sequence>
<accession>A0A0P9ENB0</accession>
<comment type="function">
    <text evidence="5">Involved in the maturation of [NiFe] hydrogenases. Required for nickel insertion into the metal center of the hydrogenase.</text>
</comment>
<dbReference type="PIRSF" id="PIRSF004761">
    <property type="entry name" value="Hydrgn_mat_HypA"/>
    <property type="match status" value="1"/>
</dbReference>
<dbReference type="Pfam" id="PF01155">
    <property type="entry name" value="HypA"/>
    <property type="match status" value="1"/>
</dbReference>
<feature type="binding site" evidence="5">
    <location>
        <position position="73"/>
    </location>
    <ligand>
        <name>Zn(2+)</name>
        <dbReference type="ChEBI" id="CHEBI:29105"/>
    </ligand>
</feature>
<protein>
    <recommendedName>
        <fullName evidence="5">Hydrogenase maturation factor HypA</fullName>
    </recommendedName>
</protein>
<reference evidence="7" key="1">
    <citation type="submission" date="2016-10" db="EMBL/GenBank/DDBJ databases">
        <authorList>
            <person name="Varghese N."/>
        </authorList>
    </citation>
    <scope>NUCLEOTIDE SEQUENCE [LARGE SCALE GENOMIC DNA]</scope>
    <source>
        <strain evidence="7">HL 19</strain>
    </source>
</reference>
<dbReference type="PROSITE" id="PS01249">
    <property type="entry name" value="HYPA"/>
    <property type="match status" value="1"/>
</dbReference>
<dbReference type="STRING" id="381306.AN478_07405"/>
<feature type="binding site" evidence="5">
    <location>
        <position position="76"/>
    </location>
    <ligand>
        <name>Zn(2+)</name>
        <dbReference type="ChEBI" id="CHEBI:29105"/>
    </ligand>
</feature>
<dbReference type="OrthoDB" id="288014at2"/>
<dbReference type="GO" id="GO:0016151">
    <property type="term" value="F:nickel cation binding"/>
    <property type="evidence" value="ECO:0007669"/>
    <property type="project" value="UniProtKB-UniRule"/>
</dbReference>
<keyword evidence="3 5" id="KW-0479">Metal-binding</keyword>
<dbReference type="GO" id="GO:0051604">
    <property type="term" value="P:protein maturation"/>
    <property type="evidence" value="ECO:0007669"/>
    <property type="project" value="InterPro"/>
</dbReference>
<dbReference type="PATRIC" id="fig|381306.5.peg.118"/>
<evidence type="ECO:0000313" key="7">
    <source>
        <dbReference type="Proteomes" id="UP000183104"/>
    </source>
</evidence>
<dbReference type="Gene3D" id="3.30.2320.80">
    <property type="match status" value="1"/>
</dbReference>
<proteinExistence type="inferred from homology"/>
<feature type="binding site" evidence="5">
    <location>
        <position position="92"/>
    </location>
    <ligand>
        <name>Zn(2+)</name>
        <dbReference type="ChEBI" id="CHEBI:29105"/>
    </ligand>
</feature>
<dbReference type="InterPro" id="IPR000688">
    <property type="entry name" value="HypA/HybF"/>
</dbReference>
<keyword evidence="7" id="KW-1185">Reference proteome</keyword>
<dbReference type="NCBIfam" id="TIGR00100">
    <property type="entry name" value="hypA"/>
    <property type="match status" value="1"/>
</dbReference>